<dbReference type="GO" id="GO:0003955">
    <property type="term" value="F:NAD(P)H dehydrogenase (quinone) activity"/>
    <property type="evidence" value="ECO:0007669"/>
    <property type="project" value="TreeGrafter"/>
</dbReference>
<dbReference type="EMBL" id="CP009285">
    <property type="protein sequence ID" value="AIQ58091.1"/>
    <property type="molecule type" value="Genomic_DNA"/>
</dbReference>
<dbReference type="HOGENOM" id="CLU_021377_7_2_9"/>
<keyword evidence="3" id="KW-0285">Flavoprotein</keyword>
<evidence type="ECO:0000313" key="8">
    <source>
        <dbReference type="Proteomes" id="UP000029518"/>
    </source>
</evidence>
<evidence type="ECO:0000256" key="2">
    <source>
        <dbReference type="ARBA" id="ARBA00005272"/>
    </source>
</evidence>
<dbReference type="PRINTS" id="PR00368">
    <property type="entry name" value="FADPNR"/>
</dbReference>
<keyword evidence="8" id="KW-1185">Reference proteome</keyword>
<feature type="domain" description="FAD/NAD(P)-binding" evidence="6">
    <location>
        <begin position="4"/>
        <end position="318"/>
    </location>
</feature>
<evidence type="ECO:0000256" key="1">
    <source>
        <dbReference type="ARBA" id="ARBA00001974"/>
    </source>
</evidence>
<gene>
    <name evidence="7" type="ORF">PBOR_15005</name>
</gene>
<dbReference type="AlphaFoldDB" id="A0A089L9D1"/>
<name>A0A089L9D1_PAEBO</name>
<organism evidence="7 8">
    <name type="scientific">Paenibacillus borealis</name>
    <dbReference type="NCBI Taxonomy" id="160799"/>
    <lineage>
        <taxon>Bacteria</taxon>
        <taxon>Bacillati</taxon>
        <taxon>Bacillota</taxon>
        <taxon>Bacilli</taxon>
        <taxon>Bacillales</taxon>
        <taxon>Paenibacillaceae</taxon>
        <taxon>Paenibacillus</taxon>
    </lineage>
</organism>
<dbReference type="Proteomes" id="UP000029518">
    <property type="component" value="Chromosome"/>
</dbReference>
<sequence>MSKHIVILGAGYGGLLSALTVRKYMSKAEARVTVVNQYPTHQIITELHRLAAGSASEQAVAMPLAKLFAGKDIDLKIAKVNSFSVENKQVILSDGVMLTYDALVVGLGSTTAYFGIPGLEEYSMVLKSAADALRIHGHIEDRIREYAKSRNAADATILIGGGGLTGVELVGEIADVLPKLTKKYGVNPAEIQLLLVEAGPKILPVLPDHLIERATTSLEKRGVQFLTGLPVTNVAGNTIDLKDGRQIVANTFVWTGGVQGNPLIGESGLEVNRGRATVNEFLQSTSHQNVFVAGDSAVVFAPDGRPYPPTAQIAWQMGELIGYNLYAYLNDKASETFSPVNSGTLASLGRRDGVAIVGGNSTPLKGLPATLMKEASNIRYLTHIHGLFSLAY</sequence>
<dbReference type="InterPro" id="IPR036188">
    <property type="entry name" value="FAD/NAD-bd_sf"/>
</dbReference>
<dbReference type="SUPFAM" id="SSF51905">
    <property type="entry name" value="FAD/NAD(P)-binding domain"/>
    <property type="match status" value="1"/>
</dbReference>
<dbReference type="Pfam" id="PF07992">
    <property type="entry name" value="Pyr_redox_2"/>
    <property type="match status" value="1"/>
</dbReference>
<dbReference type="InterPro" id="IPR023753">
    <property type="entry name" value="FAD/NAD-binding_dom"/>
</dbReference>
<evidence type="ECO:0000259" key="6">
    <source>
        <dbReference type="Pfam" id="PF07992"/>
    </source>
</evidence>
<dbReference type="PRINTS" id="PR00411">
    <property type="entry name" value="PNDRDTASEI"/>
</dbReference>
<evidence type="ECO:0000256" key="4">
    <source>
        <dbReference type="ARBA" id="ARBA00022827"/>
    </source>
</evidence>
<evidence type="ECO:0000256" key="5">
    <source>
        <dbReference type="ARBA" id="ARBA00023002"/>
    </source>
</evidence>
<evidence type="ECO:0000256" key="3">
    <source>
        <dbReference type="ARBA" id="ARBA00022630"/>
    </source>
</evidence>
<dbReference type="RefSeq" id="WP_042212679.1">
    <property type="nucleotide sequence ID" value="NZ_CP009285.1"/>
</dbReference>
<dbReference type="InterPro" id="IPR051169">
    <property type="entry name" value="NADH-Q_oxidoreductase"/>
</dbReference>
<comment type="cofactor">
    <cofactor evidence="1">
        <name>FAD</name>
        <dbReference type="ChEBI" id="CHEBI:57692"/>
    </cofactor>
</comment>
<dbReference type="PANTHER" id="PTHR42913:SF3">
    <property type="entry name" value="64 KDA MITOCHONDRIAL NADH DEHYDROGENASE (EUROFUNG)"/>
    <property type="match status" value="1"/>
</dbReference>
<dbReference type="OrthoDB" id="9781621at2"/>
<accession>A0A089L9D1</accession>
<keyword evidence="4" id="KW-0274">FAD</keyword>
<reference evidence="7" key="1">
    <citation type="submission" date="2014-08" db="EMBL/GenBank/DDBJ databases">
        <title>Comparative genomics of the Paenibacillus odorifer group.</title>
        <authorList>
            <person name="den Bakker H.C."/>
            <person name="Tsai Y.-C.Y.-C."/>
            <person name="Martin N."/>
            <person name="Korlach J."/>
            <person name="Wiedmann M."/>
        </authorList>
    </citation>
    <scope>NUCLEOTIDE SEQUENCE [LARGE SCALE GENOMIC DNA]</scope>
    <source>
        <strain evidence="7">DSM 13188</strain>
    </source>
</reference>
<evidence type="ECO:0000313" key="7">
    <source>
        <dbReference type="EMBL" id="AIQ58091.1"/>
    </source>
</evidence>
<dbReference type="KEGG" id="pbd:PBOR_15005"/>
<protein>
    <submittedName>
        <fullName evidence="7">Pyridine nucleotide-disulfide oxidoreductase</fullName>
    </submittedName>
</protein>
<comment type="similarity">
    <text evidence="2">Belongs to the NADH dehydrogenase family.</text>
</comment>
<dbReference type="GO" id="GO:0019646">
    <property type="term" value="P:aerobic electron transport chain"/>
    <property type="evidence" value="ECO:0007669"/>
    <property type="project" value="TreeGrafter"/>
</dbReference>
<dbReference type="Gene3D" id="3.50.50.100">
    <property type="match status" value="1"/>
</dbReference>
<keyword evidence="5" id="KW-0560">Oxidoreductase</keyword>
<proteinExistence type="inferred from homology"/>
<dbReference type="PANTHER" id="PTHR42913">
    <property type="entry name" value="APOPTOSIS-INDUCING FACTOR 1"/>
    <property type="match status" value="1"/>
</dbReference>